<dbReference type="EMBL" id="VSSQ01031956">
    <property type="protein sequence ID" value="MPM83055.1"/>
    <property type="molecule type" value="Genomic_DNA"/>
</dbReference>
<evidence type="ECO:0000313" key="1">
    <source>
        <dbReference type="EMBL" id="MPM83055.1"/>
    </source>
</evidence>
<accession>A0A645D1L6</accession>
<protein>
    <submittedName>
        <fullName evidence="1">Uncharacterized protein</fullName>
    </submittedName>
</protein>
<gene>
    <name evidence="1" type="ORF">SDC9_130118</name>
</gene>
<reference evidence="1" key="1">
    <citation type="submission" date="2019-08" db="EMBL/GenBank/DDBJ databases">
        <authorList>
            <person name="Kucharzyk K."/>
            <person name="Murdoch R.W."/>
            <person name="Higgins S."/>
            <person name="Loffler F."/>
        </authorList>
    </citation>
    <scope>NUCLEOTIDE SEQUENCE</scope>
</reference>
<comment type="caution">
    <text evidence="1">The sequence shown here is derived from an EMBL/GenBank/DDBJ whole genome shotgun (WGS) entry which is preliminary data.</text>
</comment>
<dbReference type="AlphaFoldDB" id="A0A645D1L6"/>
<name>A0A645D1L6_9ZZZZ</name>
<sequence>MALDKGMVDEGRAVQRLALQVDFNVSAAQAVLILLSGFHVGTSSCSQYRPPRERSVSYHSIRPAALVYRRKIVSFKLKKF</sequence>
<proteinExistence type="predicted"/>
<organism evidence="1">
    <name type="scientific">bioreactor metagenome</name>
    <dbReference type="NCBI Taxonomy" id="1076179"/>
    <lineage>
        <taxon>unclassified sequences</taxon>
        <taxon>metagenomes</taxon>
        <taxon>ecological metagenomes</taxon>
    </lineage>
</organism>